<gene>
    <name evidence="2" type="ORF">SAMN05443529_101361</name>
</gene>
<dbReference type="Pfam" id="PF05016">
    <property type="entry name" value="ParE_toxin"/>
    <property type="match status" value="1"/>
</dbReference>
<evidence type="ECO:0000313" key="3">
    <source>
        <dbReference type="Proteomes" id="UP000198656"/>
    </source>
</evidence>
<keyword evidence="2" id="KW-0255">Endonuclease</keyword>
<name>A0A1G7SD91_9FIRM</name>
<dbReference type="InterPro" id="IPR035093">
    <property type="entry name" value="RelE/ParE_toxin_dom_sf"/>
</dbReference>
<dbReference type="SUPFAM" id="SSF143011">
    <property type="entry name" value="RelE-like"/>
    <property type="match status" value="1"/>
</dbReference>
<dbReference type="Gene3D" id="3.30.2310.20">
    <property type="entry name" value="RelE-like"/>
    <property type="match status" value="1"/>
</dbReference>
<dbReference type="InterPro" id="IPR052747">
    <property type="entry name" value="TA_system_RelE_toxin"/>
</dbReference>
<keyword evidence="3" id="KW-1185">Reference proteome</keyword>
<dbReference type="InterPro" id="IPR007712">
    <property type="entry name" value="RelE/ParE_toxin"/>
</dbReference>
<dbReference type="RefSeq" id="WP_092329070.1">
    <property type="nucleotide sequence ID" value="NZ_FNCP01000001.1"/>
</dbReference>
<evidence type="ECO:0000256" key="1">
    <source>
        <dbReference type="ARBA" id="ARBA00022649"/>
    </source>
</evidence>
<dbReference type="GO" id="GO:0004519">
    <property type="term" value="F:endonuclease activity"/>
    <property type="evidence" value="ECO:0007669"/>
    <property type="project" value="UniProtKB-KW"/>
</dbReference>
<protein>
    <submittedName>
        <fullName evidence="2">mRNA-degrading endonuclease RelE, toxin component of the RelBE toxin-antitoxin system</fullName>
    </submittedName>
</protein>
<keyword evidence="2" id="KW-0378">Hydrolase</keyword>
<accession>A0A1G7SD91</accession>
<organism evidence="2 3">
    <name type="scientific">Desulfosporosinus hippei DSM 8344</name>
    <dbReference type="NCBI Taxonomy" id="1121419"/>
    <lineage>
        <taxon>Bacteria</taxon>
        <taxon>Bacillati</taxon>
        <taxon>Bacillota</taxon>
        <taxon>Clostridia</taxon>
        <taxon>Eubacteriales</taxon>
        <taxon>Desulfitobacteriaceae</taxon>
        <taxon>Desulfosporosinus</taxon>
    </lineage>
</organism>
<dbReference type="STRING" id="1121419.SAMN05443529_101361"/>
<sequence>MNSDYELIYRKDAVKFLAKQEVSIQIRIAKGLAGLISIPPTGDIKHIKGQQSLYRLRIGAFRILFEVNHSEKIVYVQAIDSRGGIYK</sequence>
<keyword evidence="2" id="KW-0540">Nuclease</keyword>
<dbReference type="EMBL" id="FNCP01000001">
    <property type="protein sequence ID" value="SDG21016.1"/>
    <property type="molecule type" value="Genomic_DNA"/>
</dbReference>
<dbReference type="PANTHER" id="PTHR38813:SF1">
    <property type="entry name" value="TOXIN RELE1-RELATED"/>
    <property type="match status" value="1"/>
</dbReference>
<evidence type="ECO:0000313" key="2">
    <source>
        <dbReference type="EMBL" id="SDG21016.1"/>
    </source>
</evidence>
<dbReference type="Proteomes" id="UP000198656">
    <property type="component" value="Unassembled WGS sequence"/>
</dbReference>
<keyword evidence="1" id="KW-1277">Toxin-antitoxin system</keyword>
<reference evidence="3" key="1">
    <citation type="submission" date="2016-10" db="EMBL/GenBank/DDBJ databases">
        <authorList>
            <person name="Varghese N."/>
            <person name="Submissions S."/>
        </authorList>
    </citation>
    <scope>NUCLEOTIDE SEQUENCE [LARGE SCALE GENOMIC DNA]</scope>
    <source>
        <strain evidence="3">DSM 8344</strain>
    </source>
</reference>
<proteinExistence type="predicted"/>
<dbReference type="OrthoDB" id="9805098at2"/>
<dbReference type="PANTHER" id="PTHR38813">
    <property type="match status" value="1"/>
</dbReference>
<dbReference type="AlphaFoldDB" id="A0A1G7SD91"/>